<proteinExistence type="predicted"/>
<comment type="caution">
    <text evidence="1">The sequence shown here is derived from an EMBL/GenBank/DDBJ whole genome shotgun (WGS) entry which is preliminary data.</text>
</comment>
<organism evidence="1">
    <name type="scientific">mine drainage metagenome</name>
    <dbReference type="NCBI Taxonomy" id="410659"/>
    <lineage>
        <taxon>unclassified sequences</taxon>
        <taxon>metagenomes</taxon>
        <taxon>ecological metagenomes</taxon>
    </lineage>
</organism>
<gene>
    <name evidence="1" type="ORF">B1B_19404</name>
</gene>
<sequence length="141" mass="15697">AAGIHTIRLVLPPARHAGAPAIELIADGKTVSSLVLARKPVPHRTIYVLPHSHVDVGFLFYQPVAIHLHHVYINDALKLIKQTDRLSPAAKFKWNIESMIEVDGYLKGFESRRAGTPTVMANLSMRYARAQWALTARIVMN</sequence>
<evidence type="ECO:0008006" key="2">
    <source>
        <dbReference type="Google" id="ProtNLM"/>
    </source>
</evidence>
<name>T0Y4N7_9ZZZZ</name>
<accession>T0Y4N7</accession>
<reference evidence="1" key="2">
    <citation type="journal article" date="2014" name="ISME J.">
        <title>Microbial stratification in low pH oxic and suboxic macroscopic growths along an acid mine drainage.</title>
        <authorList>
            <person name="Mendez-Garcia C."/>
            <person name="Mesa V."/>
            <person name="Sprenger R.R."/>
            <person name="Richter M."/>
            <person name="Diez M.S."/>
            <person name="Solano J."/>
            <person name="Bargiela R."/>
            <person name="Golyshina O.V."/>
            <person name="Manteca A."/>
            <person name="Ramos J.L."/>
            <person name="Gallego J.R."/>
            <person name="Llorente I."/>
            <person name="Martins Dos Santos V.A."/>
            <person name="Jensen O.N."/>
            <person name="Pelaez A.I."/>
            <person name="Sanchez J."/>
            <person name="Ferrer M."/>
        </authorList>
    </citation>
    <scope>NUCLEOTIDE SEQUENCE</scope>
</reference>
<dbReference type="EMBL" id="AUZY01013032">
    <property type="protein sequence ID" value="EQD26897.1"/>
    <property type="molecule type" value="Genomic_DNA"/>
</dbReference>
<dbReference type="AlphaFoldDB" id="T0Y4N7"/>
<evidence type="ECO:0000313" key="1">
    <source>
        <dbReference type="EMBL" id="EQD26897.1"/>
    </source>
</evidence>
<feature type="non-terminal residue" evidence="1">
    <location>
        <position position="1"/>
    </location>
</feature>
<protein>
    <recommendedName>
        <fullName evidence="2">Glycoside hydrolase family 38 N-terminal domain-containing protein</fullName>
    </recommendedName>
</protein>
<reference evidence="1" key="1">
    <citation type="submission" date="2013-08" db="EMBL/GenBank/DDBJ databases">
        <authorList>
            <person name="Mendez C."/>
            <person name="Richter M."/>
            <person name="Ferrer M."/>
            <person name="Sanchez J."/>
        </authorList>
    </citation>
    <scope>NUCLEOTIDE SEQUENCE</scope>
</reference>